<reference evidence="1 2" key="1">
    <citation type="submission" date="2019-09" db="EMBL/GenBank/DDBJ databases">
        <title>Bird 10,000 Genomes (B10K) Project - Family phase.</title>
        <authorList>
            <person name="Zhang G."/>
        </authorList>
    </citation>
    <scope>NUCLEOTIDE SEQUENCE [LARGE SCALE GENOMIC DNA]</scope>
    <source>
        <strain evidence="1">B10K-DU-011-47</strain>
        <tissue evidence="1">Mixed tissue sample</tissue>
    </source>
</reference>
<sequence length="146" mass="16908">DWSVQENAILYRLLMFLQPPPGHSFSLEPDTTGQQPPRPSRTRVLLECMCSREQLLGGRQCFLHHPDSKLRRNEGSNILHTLCTDSFLAMEKITRWPQVLVRSAWQLLPQSHHCQLTLLPSSQSCRFQLTTTSRMNIYTEMLFAVQ</sequence>
<organism evidence="1 2">
    <name type="scientific">Zapornia atra</name>
    <name type="common">Henderson crake</name>
    <dbReference type="NCBI Taxonomy" id="2585822"/>
    <lineage>
        <taxon>Eukaryota</taxon>
        <taxon>Metazoa</taxon>
        <taxon>Chordata</taxon>
        <taxon>Craniata</taxon>
        <taxon>Vertebrata</taxon>
        <taxon>Euteleostomi</taxon>
        <taxon>Archelosauria</taxon>
        <taxon>Archosauria</taxon>
        <taxon>Dinosauria</taxon>
        <taxon>Saurischia</taxon>
        <taxon>Theropoda</taxon>
        <taxon>Coelurosauria</taxon>
        <taxon>Aves</taxon>
        <taxon>Neognathae</taxon>
        <taxon>Neoaves</taxon>
        <taxon>Gruiformes</taxon>
        <taxon>Rallidae</taxon>
        <taxon>Zapornia</taxon>
    </lineage>
</organism>
<dbReference type="EMBL" id="VZTU01034974">
    <property type="protein sequence ID" value="NXT86032.1"/>
    <property type="molecule type" value="Genomic_DNA"/>
</dbReference>
<feature type="non-terminal residue" evidence="1">
    <location>
        <position position="146"/>
    </location>
</feature>
<comment type="caution">
    <text evidence="1">The sequence shown here is derived from an EMBL/GenBank/DDBJ whole genome shotgun (WGS) entry which is preliminary data.</text>
</comment>
<evidence type="ECO:0000313" key="1">
    <source>
        <dbReference type="EMBL" id="NXT86032.1"/>
    </source>
</evidence>
<dbReference type="Proteomes" id="UP000557426">
    <property type="component" value="Unassembled WGS sequence"/>
</dbReference>
<evidence type="ECO:0000313" key="2">
    <source>
        <dbReference type="Proteomes" id="UP000557426"/>
    </source>
</evidence>
<accession>A0A7L3FYL6</accession>
<protein>
    <submittedName>
        <fullName evidence="1">IPIL1 protein</fullName>
    </submittedName>
</protein>
<proteinExistence type="predicted"/>
<feature type="non-terminal residue" evidence="1">
    <location>
        <position position="1"/>
    </location>
</feature>
<gene>
    <name evidence="1" type="primary">Itpripl1_2</name>
    <name evidence="1" type="ORF">ZAPATR_R14779</name>
</gene>
<name>A0A7L3FYL6_9GRUI</name>
<keyword evidence="2" id="KW-1185">Reference proteome</keyword>
<dbReference type="AlphaFoldDB" id="A0A7L3FYL6"/>